<dbReference type="Proteomes" id="UP001345013">
    <property type="component" value="Unassembled WGS sequence"/>
</dbReference>
<protein>
    <submittedName>
        <fullName evidence="2">Uncharacterized protein</fullName>
    </submittedName>
</protein>
<accession>A0ABR0K925</accession>
<evidence type="ECO:0000313" key="2">
    <source>
        <dbReference type="EMBL" id="KAK5092255.1"/>
    </source>
</evidence>
<keyword evidence="1" id="KW-1133">Transmembrane helix</keyword>
<keyword evidence="3" id="KW-1185">Reference proteome</keyword>
<gene>
    <name evidence="2" type="ORF">LTR24_005392</name>
</gene>
<reference evidence="2 3" key="1">
    <citation type="submission" date="2023-08" db="EMBL/GenBank/DDBJ databases">
        <title>Black Yeasts Isolated from many extreme environments.</title>
        <authorList>
            <person name="Coleine C."/>
            <person name="Stajich J.E."/>
            <person name="Selbmann L."/>
        </authorList>
    </citation>
    <scope>NUCLEOTIDE SEQUENCE [LARGE SCALE GENOMIC DNA]</scope>
    <source>
        <strain evidence="2 3">CCFEE 5885</strain>
    </source>
</reference>
<feature type="transmembrane region" description="Helical" evidence="1">
    <location>
        <begin position="20"/>
        <end position="42"/>
    </location>
</feature>
<keyword evidence="1" id="KW-0472">Membrane</keyword>
<sequence length="616" mass="67145">MTLYLSKFVRSHLDVLLHTGLVILPLLAFTAILIGLVCLNMWDRSNTRTDDLPLSSGYFSDTLYVNYSATSLILVASWSSSVAVPLIGSLLTLVSFVVAADMIWMSEKSYQNLLPTPAQLGLLTDLLDGKKMALLTWISGMWRRGDQKVFSRWVIELPAGIQLAGLFISLAIVATDTWLHVATSSNSLWYLDGIDNITAMGPAYHYSRNLTSDCFDQSEGICSVKLMNGLNRTAFAADVRDLLVDNPRSDTKVNSSANGTLFLAPRLPSQADLQSSSSVAYQTFTASTFSVNASCINNISVCHVSQNNASSNSWQFSCPDGMSGSLTSREWLSISSWWQPIGSVGTFDMMWSHYGDSVWDSTIEIGLAAFFEDVIFDSGGNVTQIEFQQDQNEHPVRGSAITCRCNLTMQGLSYDWTNATSTPAAQNVTLSSVAANLARAPLLAGYFNSGDFDVEQKEKLVTMLSGSSNFTGDILQRVQDVVGHVGLSLLGGTLRSTPATALALGNSAIVTKVGKGPLFTLVILNLWYAGFAGLLFCLVVYILRDETTRQDIIEVQKLITVNGLATSAVSQQRDDLSSRGPNVRVGVEKVDCKWQFRIFESLDSTDEGKRLLGTED</sequence>
<feature type="transmembrane region" description="Helical" evidence="1">
    <location>
        <begin position="86"/>
        <end position="104"/>
    </location>
</feature>
<evidence type="ECO:0000256" key="1">
    <source>
        <dbReference type="SAM" id="Phobius"/>
    </source>
</evidence>
<comment type="caution">
    <text evidence="2">The sequence shown here is derived from an EMBL/GenBank/DDBJ whole genome shotgun (WGS) entry which is preliminary data.</text>
</comment>
<feature type="transmembrane region" description="Helical" evidence="1">
    <location>
        <begin position="518"/>
        <end position="543"/>
    </location>
</feature>
<name>A0ABR0K925_9EURO</name>
<evidence type="ECO:0000313" key="3">
    <source>
        <dbReference type="Proteomes" id="UP001345013"/>
    </source>
</evidence>
<proteinExistence type="predicted"/>
<keyword evidence="1" id="KW-0812">Transmembrane</keyword>
<organism evidence="2 3">
    <name type="scientific">Lithohypha guttulata</name>
    <dbReference type="NCBI Taxonomy" id="1690604"/>
    <lineage>
        <taxon>Eukaryota</taxon>
        <taxon>Fungi</taxon>
        <taxon>Dikarya</taxon>
        <taxon>Ascomycota</taxon>
        <taxon>Pezizomycotina</taxon>
        <taxon>Eurotiomycetes</taxon>
        <taxon>Chaetothyriomycetidae</taxon>
        <taxon>Chaetothyriales</taxon>
        <taxon>Trichomeriaceae</taxon>
        <taxon>Lithohypha</taxon>
    </lineage>
</organism>
<dbReference type="EMBL" id="JAVRRG010000061">
    <property type="protein sequence ID" value="KAK5092255.1"/>
    <property type="molecule type" value="Genomic_DNA"/>
</dbReference>